<dbReference type="SMART" id="SM00593">
    <property type="entry name" value="RUN"/>
    <property type="match status" value="1"/>
</dbReference>
<dbReference type="GO" id="GO:0030100">
    <property type="term" value="P:regulation of endocytosis"/>
    <property type="evidence" value="ECO:0007669"/>
    <property type="project" value="TreeGrafter"/>
</dbReference>
<name>A0AA40L3G6_PYGPA</name>
<keyword evidence="7" id="KW-0812">Transmembrane</keyword>
<dbReference type="FunFam" id="3.30.40.10:FF:000046">
    <property type="entry name" value="RUN and FYVE domain containing 2"/>
    <property type="match status" value="1"/>
</dbReference>
<accession>A0AA40L3G6</accession>
<feature type="domain" description="FYVE-type" evidence="8">
    <location>
        <begin position="617"/>
        <end position="675"/>
    </location>
</feature>
<keyword evidence="1" id="KW-0479">Metal-binding</keyword>
<dbReference type="SMART" id="SM00064">
    <property type="entry name" value="FYVE"/>
    <property type="match status" value="1"/>
</dbReference>
<evidence type="ECO:0000259" key="9">
    <source>
        <dbReference type="PROSITE" id="PS50826"/>
    </source>
</evidence>
<dbReference type="Pfam" id="PF01363">
    <property type="entry name" value="FYVE"/>
    <property type="match status" value="1"/>
</dbReference>
<evidence type="ECO:0000256" key="4">
    <source>
        <dbReference type="ARBA" id="ARBA00023054"/>
    </source>
</evidence>
<dbReference type="SUPFAM" id="SSF46579">
    <property type="entry name" value="Prefoldin"/>
    <property type="match status" value="1"/>
</dbReference>
<dbReference type="InterPro" id="IPR047331">
    <property type="entry name" value="FYVE_RUFY1"/>
</dbReference>
<dbReference type="InterPro" id="IPR047335">
    <property type="entry name" value="RUFY1-3"/>
</dbReference>
<evidence type="ECO:0000256" key="2">
    <source>
        <dbReference type="ARBA" id="ARBA00022771"/>
    </source>
</evidence>
<evidence type="ECO:0000256" key="3">
    <source>
        <dbReference type="ARBA" id="ARBA00022833"/>
    </source>
</evidence>
<evidence type="ECO:0000313" key="10">
    <source>
        <dbReference type="EMBL" id="KAK1191092.1"/>
    </source>
</evidence>
<feature type="non-terminal residue" evidence="10">
    <location>
        <position position="683"/>
    </location>
</feature>
<dbReference type="InterPro" id="IPR037213">
    <property type="entry name" value="Run_dom_sf"/>
</dbReference>
<keyword evidence="2 5" id="KW-0863">Zinc-finger</keyword>
<keyword evidence="3" id="KW-0862">Zinc</keyword>
<dbReference type="GO" id="GO:0005737">
    <property type="term" value="C:cytoplasm"/>
    <property type="evidence" value="ECO:0007669"/>
    <property type="project" value="TreeGrafter"/>
</dbReference>
<dbReference type="InterPro" id="IPR004012">
    <property type="entry name" value="Run_dom"/>
</dbReference>
<dbReference type="Proteomes" id="UP001177209">
    <property type="component" value="Unassembled WGS sequence"/>
</dbReference>
<dbReference type="InterPro" id="IPR011011">
    <property type="entry name" value="Znf_FYVE_PHD"/>
</dbReference>
<keyword evidence="7" id="KW-1133">Transmembrane helix</keyword>
<feature type="non-terminal residue" evidence="10">
    <location>
        <position position="1"/>
    </location>
</feature>
<feature type="domain" description="RUN" evidence="9">
    <location>
        <begin position="110"/>
        <end position="247"/>
    </location>
</feature>
<evidence type="ECO:0000256" key="5">
    <source>
        <dbReference type="PROSITE-ProRule" id="PRU00091"/>
    </source>
</evidence>
<dbReference type="EMBL" id="JAHCLZ010010195">
    <property type="protein sequence ID" value="KAK1191092.1"/>
    <property type="molecule type" value="Genomic_DNA"/>
</dbReference>
<dbReference type="InterPro" id="IPR017455">
    <property type="entry name" value="Znf_FYVE-rel"/>
</dbReference>
<keyword evidence="11" id="KW-1185">Reference proteome</keyword>
<dbReference type="SUPFAM" id="SSF140741">
    <property type="entry name" value="RUN domain-like"/>
    <property type="match status" value="1"/>
</dbReference>
<dbReference type="GO" id="GO:0015031">
    <property type="term" value="P:protein transport"/>
    <property type="evidence" value="ECO:0007669"/>
    <property type="project" value="TreeGrafter"/>
</dbReference>
<feature type="coiled-coil region" evidence="6">
    <location>
        <begin position="290"/>
        <end position="348"/>
    </location>
</feature>
<dbReference type="InterPro" id="IPR013083">
    <property type="entry name" value="Znf_RING/FYVE/PHD"/>
</dbReference>
<gene>
    <name evidence="10" type="primary">Rufy1</name>
    <name evidence="10" type="ORF">KCX86_0002345</name>
</gene>
<dbReference type="GO" id="GO:0008270">
    <property type="term" value="F:zinc ion binding"/>
    <property type="evidence" value="ECO:0007669"/>
    <property type="project" value="UniProtKB-KW"/>
</dbReference>
<keyword evidence="4 6" id="KW-0175">Coiled coil</keyword>
<dbReference type="PROSITE" id="PS50826">
    <property type="entry name" value="RUN"/>
    <property type="match status" value="1"/>
</dbReference>
<dbReference type="PANTHER" id="PTHR45956">
    <property type="entry name" value="RUN AND FYVE DOMAIN-CONTAINING PROTEIN 2-LIKE PROTEIN"/>
    <property type="match status" value="1"/>
</dbReference>
<dbReference type="Gene3D" id="1.20.5.170">
    <property type="match status" value="1"/>
</dbReference>
<evidence type="ECO:0000256" key="6">
    <source>
        <dbReference type="SAM" id="Coils"/>
    </source>
</evidence>
<evidence type="ECO:0000259" key="8">
    <source>
        <dbReference type="PROSITE" id="PS50178"/>
    </source>
</evidence>
<feature type="coiled-coil region" evidence="6">
    <location>
        <begin position="466"/>
        <end position="591"/>
    </location>
</feature>
<feature type="transmembrane region" description="Helical" evidence="7">
    <location>
        <begin position="78"/>
        <end position="97"/>
    </location>
</feature>
<comment type="caution">
    <text evidence="10">The sequence shown here is derived from an EMBL/GenBank/DDBJ whole genome shotgun (WGS) entry which is preliminary data.</text>
</comment>
<sequence>IEEDFEIVDKKQIPNTTELKNEEKEKTEEARWSAPILSLAKKASENLALSYGNALKSASLVGFISKPVSNDSTAKTSMVMFIYFVQLALISFLFSLSLEVHLGSSLTALVSDLVNSLSFLGVLPVTFPHKLLCILPLVKKTFIGQNKSFFGPLELVEKLCPEASDIATSVKNLPELKTAVGRGRAWLYLALMQKKLADYLKVLLDHKHLLSEFYEPDALMMEEEGAVIVGLLVGLNVIDANLCLKGEDLDSQVGVIDFSLYLKETQDSDGKQDGGITAVLDQKHYVEELNRHLSCTVADLQNKIDCLEKTNSKLQEELAAATDRIGSLQEEQQQLKQQNELIRERSEKSVEVTKEDTKVELDTYKQSRQGLDEMYSDVWKQLKEEKKIRLELEKELELQIGMKTEMEIAMKLLEKDTHEKQDTLVALRQQLEEVKAINLQMFHKSQNAECSLQQKTEAISSFEGKTNEMMSSMKQMEERLQHAEKARQAAEERCNKMKQELAGRLDTCRQQMSQLDSKCSTLEKELKSEKEQRQTLQRELHQEKDATTLLKTELQQMEGLKKELRKLQDEKQQLEKVCEEQEQALQEMGLHLSQSKLKMEDIKEVNKALKGHTWLKDDEATHCKQCEKEFSISRRKHHCRNCGDIFCNTCSSNELALPSYPKPVRVCDTCHTLLLQRCSSNSS</sequence>
<dbReference type="SUPFAM" id="SSF57903">
    <property type="entry name" value="FYVE/PHD zinc finger"/>
    <property type="match status" value="1"/>
</dbReference>
<protein>
    <submittedName>
        <fullName evidence="10">RUFY1 protein</fullName>
    </submittedName>
</protein>
<dbReference type="Gene3D" id="3.30.40.10">
    <property type="entry name" value="Zinc/RING finger domain, C3HC4 (zinc finger)"/>
    <property type="match status" value="1"/>
</dbReference>
<proteinExistence type="predicted"/>
<evidence type="ECO:0000313" key="11">
    <source>
        <dbReference type="Proteomes" id="UP001177209"/>
    </source>
</evidence>
<dbReference type="InterPro" id="IPR000306">
    <property type="entry name" value="Znf_FYVE"/>
</dbReference>
<organism evidence="10 11">
    <name type="scientific">Pygoscelis papua</name>
    <name type="common">Gentoo penguin</name>
    <dbReference type="NCBI Taxonomy" id="30457"/>
    <lineage>
        <taxon>Eukaryota</taxon>
        <taxon>Metazoa</taxon>
        <taxon>Chordata</taxon>
        <taxon>Craniata</taxon>
        <taxon>Vertebrata</taxon>
        <taxon>Euteleostomi</taxon>
        <taxon>Archelosauria</taxon>
        <taxon>Archosauria</taxon>
        <taxon>Dinosauria</taxon>
        <taxon>Saurischia</taxon>
        <taxon>Theropoda</taxon>
        <taxon>Coelurosauria</taxon>
        <taxon>Aves</taxon>
        <taxon>Neognathae</taxon>
        <taxon>Neoaves</taxon>
        <taxon>Aequornithes</taxon>
        <taxon>Sphenisciformes</taxon>
        <taxon>Spheniscidae</taxon>
        <taxon>Pygoscelis</taxon>
    </lineage>
</organism>
<dbReference type="Pfam" id="PF02759">
    <property type="entry name" value="RUN"/>
    <property type="match status" value="1"/>
</dbReference>
<evidence type="ECO:0000256" key="7">
    <source>
        <dbReference type="SAM" id="Phobius"/>
    </source>
</evidence>
<keyword evidence="7" id="KW-0472">Membrane</keyword>
<dbReference type="AlphaFoldDB" id="A0AA40L3G6"/>
<dbReference type="PANTHER" id="PTHR45956:SF4">
    <property type="entry name" value="RUN AND FYVE DOMAIN-CONTAINING PROTEIN 1"/>
    <property type="match status" value="1"/>
</dbReference>
<reference evidence="10" key="1">
    <citation type="submission" date="2021-05" db="EMBL/GenBank/DDBJ databases">
        <title>A comprehensive genomic history of the evolution of penguins.</title>
        <authorList>
            <person name="Bi X."/>
        </authorList>
    </citation>
    <scope>NUCLEOTIDE SEQUENCE</scope>
    <source>
        <strain evidence="10">Gentoo_SouthGeorgia</strain>
        <tissue evidence="10">Blood</tissue>
    </source>
</reference>
<dbReference type="FunFam" id="1.20.5.170:FF:000013">
    <property type="entry name" value="RUN and FYVE domain-containing 1"/>
    <property type="match status" value="1"/>
</dbReference>
<dbReference type="PROSITE" id="PS50178">
    <property type="entry name" value="ZF_FYVE"/>
    <property type="match status" value="1"/>
</dbReference>
<evidence type="ECO:0000256" key="1">
    <source>
        <dbReference type="ARBA" id="ARBA00022723"/>
    </source>
</evidence>
<dbReference type="Gene3D" id="1.20.58.900">
    <property type="match status" value="1"/>
</dbReference>
<dbReference type="CDD" id="cd15758">
    <property type="entry name" value="FYVE_RUFY1"/>
    <property type="match status" value="1"/>
</dbReference>